<reference evidence="1 2" key="1">
    <citation type="submission" date="2015-05" db="EMBL/GenBank/DDBJ databases">
        <authorList>
            <person name="Wang D.B."/>
            <person name="Wang M."/>
        </authorList>
    </citation>
    <scope>NUCLEOTIDE SEQUENCE [LARGE SCALE GENOMIC DNA]</scope>
    <source>
        <strain evidence="1">VL1</strain>
    </source>
</reference>
<keyword evidence="2" id="KW-1185">Reference proteome</keyword>
<dbReference type="Proteomes" id="UP000044602">
    <property type="component" value="Unassembled WGS sequence"/>
</dbReference>
<protein>
    <submittedName>
        <fullName evidence="1">Uncharacterized protein</fullName>
    </submittedName>
</protein>
<sequence>RRRVQHCSRRRVHHPHDLRQGVHQGRRAEADCPAGCRACALHRREGRAGAPGQRHPCRGRGRECRRHRQGHFQVWRRPHPDP</sequence>
<gene>
    <name evidence="1" type="ORF">BN1708_020634</name>
</gene>
<dbReference type="EMBL" id="CVQH01025923">
    <property type="protein sequence ID" value="CRK39663.1"/>
    <property type="molecule type" value="Genomic_DNA"/>
</dbReference>
<proteinExistence type="predicted"/>
<dbReference type="AlphaFoldDB" id="A0A0G4MZI2"/>
<feature type="non-terminal residue" evidence="1">
    <location>
        <position position="1"/>
    </location>
</feature>
<accession>A0A0G4MZI2</accession>
<organism evidence="1 2">
    <name type="scientific">Verticillium longisporum</name>
    <name type="common">Verticillium dahliae var. longisporum</name>
    <dbReference type="NCBI Taxonomy" id="100787"/>
    <lineage>
        <taxon>Eukaryota</taxon>
        <taxon>Fungi</taxon>
        <taxon>Dikarya</taxon>
        <taxon>Ascomycota</taxon>
        <taxon>Pezizomycotina</taxon>
        <taxon>Sordariomycetes</taxon>
        <taxon>Hypocreomycetidae</taxon>
        <taxon>Glomerellales</taxon>
        <taxon>Plectosphaerellaceae</taxon>
        <taxon>Verticillium</taxon>
    </lineage>
</organism>
<evidence type="ECO:0000313" key="1">
    <source>
        <dbReference type="EMBL" id="CRK39663.1"/>
    </source>
</evidence>
<evidence type="ECO:0000313" key="2">
    <source>
        <dbReference type="Proteomes" id="UP000044602"/>
    </source>
</evidence>
<name>A0A0G4MZI2_VERLO</name>